<dbReference type="Gene3D" id="3.40.50.10880">
    <property type="entry name" value="Uncharacterised protein PF01937, DUF89, domain 3"/>
    <property type="match status" value="1"/>
</dbReference>
<dbReference type="InterPro" id="IPR002791">
    <property type="entry name" value="ARMT1-like_metal-bd"/>
</dbReference>
<dbReference type="AlphaFoldDB" id="A0A0F9HXF5"/>
<dbReference type="SUPFAM" id="SSF111321">
    <property type="entry name" value="AF1104-like"/>
    <property type="match status" value="1"/>
</dbReference>
<gene>
    <name evidence="2" type="ORF">LCGC14_1730690</name>
</gene>
<organism evidence="2">
    <name type="scientific">marine sediment metagenome</name>
    <dbReference type="NCBI Taxonomy" id="412755"/>
    <lineage>
        <taxon>unclassified sequences</taxon>
        <taxon>metagenomes</taxon>
        <taxon>ecological metagenomes</taxon>
    </lineage>
</organism>
<accession>A0A0F9HXF5</accession>
<sequence>MNNRFSDISMRVFPECYPCFVRQANIAMEVGGVNGDSVPRVMKSVFRCLERADYSNKTPAHVTSAMHRRIRRLLKADPFRGVKARYNSIALKMYPELKEKVATSPRPLITAARLAIAGNIIDFGIYDSVDIMGTVDRALDLNSALDVDDSDDFLLEVEEKEQVLYLLDNSGEVVFDRILIEELISRGRNVTAVVKAGPVINDCTMEDATGAGLAGLCKIIDNGSDHVGTILEQCSMGFQERFGRRDQLVISKGQGNFETLMHEGSRIYFLFQAKCLVVARLLGLGQGAMLLARGGKS</sequence>
<dbReference type="Gene3D" id="1.10.285.20">
    <property type="entry name" value="Uncharacterised protein PF01937, DUF89, domain 2"/>
    <property type="match status" value="1"/>
</dbReference>
<dbReference type="PIRSF" id="PIRSF006593">
    <property type="entry name" value="UCP006593"/>
    <property type="match status" value="1"/>
</dbReference>
<feature type="domain" description="Damage-control phosphatase ARMT1-like metal-binding" evidence="1">
    <location>
        <begin position="13"/>
        <end position="290"/>
    </location>
</feature>
<reference evidence="2" key="1">
    <citation type="journal article" date="2015" name="Nature">
        <title>Complex archaea that bridge the gap between prokaryotes and eukaryotes.</title>
        <authorList>
            <person name="Spang A."/>
            <person name="Saw J.H."/>
            <person name="Jorgensen S.L."/>
            <person name="Zaremba-Niedzwiedzka K."/>
            <person name="Martijn J."/>
            <person name="Lind A.E."/>
            <person name="van Eijk R."/>
            <person name="Schleper C."/>
            <person name="Guy L."/>
            <person name="Ettema T.J."/>
        </authorList>
    </citation>
    <scope>NUCLEOTIDE SEQUENCE</scope>
</reference>
<proteinExistence type="predicted"/>
<evidence type="ECO:0000313" key="2">
    <source>
        <dbReference type="EMBL" id="KKM07757.1"/>
    </source>
</evidence>
<dbReference type="InterPro" id="IPR036075">
    <property type="entry name" value="ARMT-1-like_metal-bd_sf"/>
</dbReference>
<evidence type="ECO:0000259" key="1">
    <source>
        <dbReference type="Pfam" id="PF01937"/>
    </source>
</evidence>
<comment type="caution">
    <text evidence="2">The sequence shown here is derived from an EMBL/GenBank/DDBJ whole genome shotgun (WGS) entry which is preliminary data.</text>
</comment>
<dbReference type="EMBL" id="LAZR01015702">
    <property type="protein sequence ID" value="KKM07757.1"/>
    <property type="molecule type" value="Genomic_DNA"/>
</dbReference>
<dbReference type="InterPro" id="IPR014444">
    <property type="entry name" value="PH1575-like"/>
</dbReference>
<dbReference type="Pfam" id="PF01937">
    <property type="entry name" value="ARMT1-like_dom"/>
    <property type="match status" value="1"/>
</dbReference>
<protein>
    <recommendedName>
        <fullName evidence="1">Damage-control phosphatase ARMT1-like metal-binding domain-containing protein</fullName>
    </recommendedName>
</protein>
<name>A0A0F9HXF5_9ZZZZ</name>